<dbReference type="VEuPathDB" id="FungiDB:LCOR_02995.1"/>
<proteinExistence type="predicted"/>
<keyword evidence="3" id="KW-0576">Peroxisome</keyword>
<organism evidence="5 6">
    <name type="scientific">Lichtheimia corymbifera JMRC:FSU:9682</name>
    <dbReference type="NCBI Taxonomy" id="1263082"/>
    <lineage>
        <taxon>Eukaryota</taxon>
        <taxon>Fungi</taxon>
        <taxon>Fungi incertae sedis</taxon>
        <taxon>Mucoromycota</taxon>
        <taxon>Mucoromycotina</taxon>
        <taxon>Mucoromycetes</taxon>
        <taxon>Mucorales</taxon>
        <taxon>Lichtheimiaceae</taxon>
        <taxon>Lichtheimia</taxon>
    </lineage>
</organism>
<name>A0A068RP27_9FUNG</name>
<sequence length="235" mass="26974">MDAQVSAVNRFLGTTTGREKLCRLVQYFARFYAFYLWRQGAPKDVIQRWADLKQHIGNGRKFFRLLKPIEFVQTAIHINGSVKDDIQRVTTIVKHLTNALYYSSEVFVLTTAVGFYRPKAIDKITNFGQRCWFISLFSSILADLYKLRQLNGRALELERGLKTPEGRKDPELQSQEKLLTKEVKAAYFQLLQDVVDIIIPAGNLRWLPVDEGIIGIAGMITAWTAMMTQWSKVNP</sequence>
<protein>
    <submittedName>
        <fullName evidence="5">Peroxisomal biogenesis factor</fullName>
    </submittedName>
</protein>
<dbReference type="AlphaFoldDB" id="A0A068RP27"/>
<dbReference type="GO" id="GO:0016559">
    <property type="term" value="P:peroxisome fission"/>
    <property type="evidence" value="ECO:0007669"/>
    <property type="project" value="InterPro"/>
</dbReference>
<dbReference type="GO" id="GO:0005778">
    <property type="term" value="C:peroxisomal membrane"/>
    <property type="evidence" value="ECO:0007669"/>
    <property type="project" value="UniProtKB-SubCell"/>
</dbReference>
<dbReference type="PANTHER" id="PTHR12652">
    <property type="entry name" value="PEROXISOMAL BIOGENESIS FACTOR 11"/>
    <property type="match status" value="1"/>
</dbReference>
<comment type="subcellular location">
    <subcellularLocation>
        <location evidence="4">Peroxisome membrane</location>
    </subcellularLocation>
</comment>
<evidence type="ECO:0000256" key="1">
    <source>
        <dbReference type="ARBA" id="ARBA00022593"/>
    </source>
</evidence>
<dbReference type="InterPro" id="IPR008733">
    <property type="entry name" value="PEX11"/>
</dbReference>
<dbReference type="OrthoDB" id="411017at2759"/>
<evidence type="ECO:0000256" key="3">
    <source>
        <dbReference type="ARBA" id="ARBA00023140"/>
    </source>
</evidence>
<reference evidence="5" key="1">
    <citation type="submission" date="2013-08" db="EMBL/GenBank/DDBJ databases">
        <title>Gene expansion shapes genome architecture in the human pathogen Lichtheimia corymbifera: an evolutionary genomics analysis in the ancient terrestrial Mucorales (Mucoromycotina).</title>
        <authorList>
            <person name="Schwartze V.U."/>
            <person name="Winter S."/>
            <person name="Shelest E."/>
            <person name="Marcet-Houben M."/>
            <person name="Horn F."/>
            <person name="Wehner S."/>
            <person name="Hoffmann K."/>
            <person name="Riege K."/>
            <person name="Sammeth M."/>
            <person name="Nowrousian M."/>
            <person name="Valiante V."/>
            <person name="Linde J."/>
            <person name="Jacobsen I.D."/>
            <person name="Marz M."/>
            <person name="Brakhage A.A."/>
            <person name="Gabaldon T."/>
            <person name="Bocker S."/>
            <person name="Voigt K."/>
        </authorList>
    </citation>
    <scope>NUCLEOTIDE SEQUENCE [LARGE SCALE GENOMIC DNA]</scope>
    <source>
        <strain evidence="5">FSU 9682</strain>
    </source>
</reference>
<dbReference type="PANTHER" id="PTHR12652:SF50">
    <property type="entry name" value="PEROXIN 11"/>
    <property type="match status" value="1"/>
</dbReference>
<dbReference type="Pfam" id="PF05648">
    <property type="entry name" value="PEX11"/>
    <property type="match status" value="1"/>
</dbReference>
<evidence type="ECO:0000256" key="4">
    <source>
        <dbReference type="ARBA" id="ARBA00046271"/>
    </source>
</evidence>
<keyword evidence="1" id="KW-0962">Peroxisome biogenesis</keyword>
<evidence type="ECO:0000313" key="5">
    <source>
        <dbReference type="EMBL" id="CDH51382.1"/>
    </source>
</evidence>
<keyword evidence="6" id="KW-1185">Reference proteome</keyword>
<accession>A0A068RP27</accession>
<dbReference type="STRING" id="1263082.A0A068RP27"/>
<dbReference type="EMBL" id="CBTN010000009">
    <property type="protein sequence ID" value="CDH51382.1"/>
    <property type="molecule type" value="Genomic_DNA"/>
</dbReference>
<gene>
    <name evidence="5" type="ORF">LCOR_02995.1</name>
</gene>
<evidence type="ECO:0000313" key="6">
    <source>
        <dbReference type="Proteomes" id="UP000027586"/>
    </source>
</evidence>
<comment type="caution">
    <text evidence="5">The sequence shown here is derived from an EMBL/GenBank/DDBJ whole genome shotgun (WGS) entry which is preliminary data.</text>
</comment>
<dbReference type="Proteomes" id="UP000027586">
    <property type="component" value="Unassembled WGS sequence"/>
</dbReference>
<keyword evidence="2" id="KW-0472">Membrane</keyword>
<evidence type="ECO:0000256" key="2">
    <source>
        <dbReference type="ARBA" id="ARBA00023136"/>
    </source>
</evidence>